<comment type="caution">
    <text evidence="1">The sequence shown here is derived from an EMBL/GenBank/DDBJ whole genome shotgun (WGS) entry which is preliminary data.</text>
</comment>
<evidence type="ECO:0000313" key="1">
    <source>
        <dbReference type="EMBL" id="TFD92589.1"/>
    </source>
</evidence>
<evidence type="ECO:0000313" key="2">
    <source>
        <dbReference type="Proteomes" id="UP000297861"/>
    </source>
</evidence>
<organism evidence="1 2">
    <name type="scientific">Dysgonomonas capnocytophagoides</name>
    <dbReference type="NCBI Taxonomy" id="45254"/>
    <lineage>
        <taxon>Bacteria</taxon>
        <taxon>Pseudomonadati</taxon>
        <taxon>Bacteroidota</taxon>
        <taxon>Bacteroidia</taxon>
        <taxon>Bacteroidales</taxon>
        <taxon>Dysgonomonadaceae</taxon>
        <taxon>Dysgonomonas</taxon>
    </lineage>
</organism>
<dbReference type="EMBL" id="SOML01000017">
    <property type="protein sequence ID" value="TFD92589.1"/>
    <property type="molecule type" value="Genomic_DNA"/>
</dbReference>
<dbReference type="RefSeq" id="WP_134437546.1">
    <property type="nucleotide sequence ID" value="NZ_SOML01000017.1"/>
</dbReference>
<sequence>MKHFWTEKEKQLLMDYAYASDEETVTDQIDYARHMMYNEGNHPELKGRSLSACISMFYKKTKLNNQQS</sequence>
<gene>
    <name evidence="1" type="ORF">E2605_18695</name>
</gene>
<name>A0A4Y8L010_9BACT</name>
<dbReference type="Proteomes" id="UP000297861">
    <property type="component" value="Unassembled WGS sequence"/>
</dbReference>
<reference evidence="1 2" key="1">
    <citation type="submission" date="2019-03" db="EMBL/GenBank/DDBJ databases">
        <title>San Antonio Military Medical Center submission to MRSN (WRAIR), pending publication.</title>
        <authorList>
            <person name="Blyth D.M."/>
            <person name="Mccarthy S.L."/>
            <person name="Schall S.E."/>
            <person name="Stam J.A."/>
            <person name="Ong A.C."/>
            <person name="Mcgann P.T."/>
        </authorList>
    </citation>
    <scope>NUCLEOTIDE SEQUENCE [LARGE SCALE GENOMIC DNA]</scope>
    <source>
        <strain evidence="1 2">MRSN571793</strain>
    </source>
</reference>
<protein>
    <submittedName>
        <fullName evidence="1">Uncharacterized protein</fullName>
    </submittedName>
</protein>
<keyword evidence="2" id="KW-1185">Reference proteome</keyword>
<accession>A0A4Y8L010</accession>
<dbReference type="AlphaFoldDB" id="A0A4Y8L010"/>
<proteinExistence type="predicted"/>